<accession>A0A1X0BZK8</accession>
<proteinExistence type="predicted"/>
<evidence type="ECO:0000259" key="1">
    <source>
        <dbReference type="Pfam" id="PF01814"/>
    </source>
</evidence>
<evidence type="ECO:0000313" key="3">
    <source>
        <dbReference type="EMBL" id="BBY42251.1"/>
    </source>
</evidence>
<dbReference type="EMBL" id="AP022591">
    <property type="protein sequence ID" value="BBY42251.1"/>
    <property type="molecule type" value="Genomic_DNA"/>
</dbReference>
<dbReference type="AlphaFoldDB" id="A0A1X0BZK8"/>
<sequence length="252" mass="26917">MTINEVIVATTSADAEAADTVRNHHAELAGRMQALTEAMLSAAERGADFEAARAAATEFLTGELLPHAAAEEARLYPAAANTERARPLIESMIAVHHIIGGLVDRIQTETSPMRAAAAGHALRVLFDTHLVDENDRILPIVAADPHVSLADALGGMHELLGGHHGVEGGHRCGCESDAGEPVLDVREVPHSIRHATVFGAFDAVPVGASMVLVAPHDPVPLLRQLHDRTSGRISVDYLERGPEAWRLRLSRL</sequence>
<gene>
    <name evidence="3" type="ORF">MCEL_05460</name>
</gene>
<dbReference type="Pfam" id="PF10006">
    <property type="entry name" value="DUF2249"/>
    <property type="match status" value="1"/>
</dbReference>
<dbReference type="STRING" id="1249101.BST21_05125"/>
<dbReference type="KEGG" id="mcee:MCEL_05460"/>
<dbReference type="Gene3D" id="1.20.120.520">
    <property type="entry name" value="nmb1532 protein domain like"/>
    <property type="match status" value="1"/>
</dbReference>
<dbReference type="Pfam" id="PF01814">
    <property type="entry name" value="Hemerythrin"/>
    <property type="match status" value="1"/>
</dbReference>
<dbReference type="InterPro" id="IPR018720">
    <property type="entry name" value="DUF2249"/>
</dbReference>
<evidence type="ECO:0000259" key="2">
    <source>
        <dbReference type="Pfam" id="PF10006"/>
    </source>
</evidence>
<feature type="domain" description="Hemerythrin-like" evidence="1">
    <location>
        <begin position="18"/>
        <end position="140"/>
    </location>
</feature>
<reference evidence="3 4" key="1">
    <citation type="journal article" date="2019" name="Emerg. Microbes Infect.">
        <title>Comprehensive subspecies identification of 175 nontuberculous mycobacteria species based on 7547 genomic profiles.</title>
        <authorList>
            <person name="Matsumoto Y."/>
            <person name="Kinjo T."/>
            <person name="Motooka D."/>
            <person name="Nabeya D."/>
            <person name="Jung N."/>
            <person name="Uechi K."/>
            <person name="Horii T."/>
            <person name="Iida T."/>
            <person name="Fujita J."/>
            <person name="Nakamura S."/>
        </authorList>
    </citation>
    <scope>NUCLEOTIDE SEQUENCE [LARGE SCALE GENOMIC DNA]</scope>
    <source>
        <strain evidence="3 4">JCM 18439</strain>
    </source>
</reference>
<dbReference type="OrthoDB" id="8451629at2"/>
<keyword evidence="4" id="KW-1185">Reference proteome</keyword>
<feature type="domain" description="DUF2249" evidence="2">
    <location>
        <begin position="182"/>
        <end position="250"/>
    </location>
</feature>
<dbReference type="RefSeq" id="WP_083000813.1">
    <property type="nucleotide sequence ID" value="NZ_AP022591.1"/>
</dbReference>
<name>A0A1X0BZK8_MYCCF</name>
<evidence type="ECO:0000313" key="4">
    <source>
        <dbReference type="Proteomes" id="UP000466431"/>
    </source>
</evidence>
<protein>
    <submittedName>
        <fullName evidence="3">Uncharacterized protein</fullName>
    </submittedName>
</protein>
<dbReference type="Proteomes" id="UP000466431">
    <property type="component" value="Chromosome"/>
</dbReference>
<organism evidence="3 4">
    <name type="scientific">Mycolicibacterium celeriflavum</name>
    <name type="common">Mycobacterium celeriflavum</name>
    <dbReference type="NCBI Taxonomy" id="1249101"/>
    <lineage>
        <taxon>Bacteria</taxon>
        <taxon>Bacillati</taxon>
        <taxon>Actinomycetota</taxon>
        <taxon>Actinomycetes</taxon>
        <taxon>Mycobacteriales</taxon>
        <taxon>Mycobacteriaceae</taxon>
        <taxon>Mycolicibacterium</taxon>
    </lineage>
</organism>
<dbReference type="InterPro" id="IPR012312">
    <property type="entry name" value="Hemerythrin-like"/>
</dbReference>